<reference evidence="1 2" key="1">
    <citation type="submission" date="2022-04" db="EMBL/GenBank/DDBJ databases">
        <title>Pseudomonas knackmussii B09-2.</title>
        <authorList>
            <person name="Deng Y."/>
        </authorList>
    </citation>
    <scope>NUCLEOTIDE SEQUENCE [LARGE SCALE GENOMIC DNA]</scope>
    <source>
        <strain evidence="1 2">B09-2</strain>
    </source>
</reference>
<keyword evidence="2" id="KW-1185">Reference proteome</keyword>
<evidence type="ECO:0000313" key="1">
    <source>
        <dbReference type="EMBL" id="UPQ82887.1"/>
    </source>
</evidence>
<evidence type="ECO:0000313" key="2">
    <source>
        <dbReference type="Proteomes" id="UP000831189"/>
    </source>
</evidence>
<accession>A0ABY4KQ01</accession>
<proteinExistence type="predicted"/>
<dbReference type="EMBL" id="CP096208">
    <property type="protein sequence ID" value="UPQ82887.1"/>
    <property type="molecule type" value="Genomic_DNA"/>
</dbReference>
<gene>
    <name evidence="1" type="ORF">M0M42_00265</name>
</gene>
<organism evidence="1 2">
    <name type="scientific">Pseudomonas knackmussii</name>
    <dbReference type="NCBI Taxonomy" id="65741"/>
    <lineage>
        <taxon>Bacteria</taxon>
        <taxon>Pseudomonadati</taxon>
        <taxon>Pseudomonadota</taxon>
        <taxon>Gammaproteobacteria</taxon>
        <taxon>Pseudomonadales</taxon>
        <taxon>Pseudomonadaceae</taxon>
        <taxon>Pseudomonas</taxon>
    </lineage>
</organism>
<protein>
    <submittedName>
        <fullName evidence="1">Uncharacterized protein</fullName>
    </submittedName>
</protein>
<name>A0ABY4KQ01_9PSED</name>
<sequence>MEVVFGILGLVVMGLIIWWDWETPDKEYISLGPFDANTTRLNNGRKSKQIAKLEERIRKLNNENLGRLFYRVGPRIKEHTPEEIAKINFTKAEYARLNAPYASHQRPYLIKDGGLVYIGEEGIKRYKFEEKMRSINRDYKHGIRCRFDGLNMKLINEVTKEEIPFNPDEYTLTGD</sequence>
<dbReference type="Proteomes" id="UP000831189">
    <property type="component" value="Chromosome"/>
</dbReference>